<dbReference type="OrthoDB" id="416786at2759"/>
<dbReference type="GO" id="GO:0016616">
    <property type="term" value="F:oxidoreductase activity, acting on the CH-OH group of donors, NAD or NADP as acceptor"/>
    <property type="evidence" value="ECO:0007669"/>
    <property type="project" value="UniProtKB-ARBA"/>
</dbReference>
<dbReference type="GO" id="GO:0031177">
    <property type="term" value="F:phosphopantetheine binding"/>
    <property type="evidence" value="ECO:0007669"/>
    <property type="project" value="InterPro"/>
</dbReference>
<accession>B3RY39</accession>
<dbReference type="InterPro" id="IPR009081">
    <property type="entry name" value="PP-bd_ACP"/>
</dbReference>
<keyword evidence="5" id="KW-0560">Oxidoreductase</keyword>
<dbReference type="CDD" id="cd05930">
    <property type="entry name" value="A_NRPS"/>
    <property type="match status" value="1"/>
</dbReference>
<dbReference type="GO" id="GO:0004312">
    <property type="term" value="F:fatty acid synthase activity"/>
    <property type="evidence" value="ECO:0007669"/>
    <property type="project" value="UniProtKB-EC"/>
</dbReference>
<dbReference type="InterPro" id="IPR013120">
    <property type="entry name" value="FAR_NAD-bd"/>
</dbReference>
<dbReference type="eggNOG" id="KOG1205">
    <property type="taxonomic scope" value="Eukaryota"/>
</dbReference>
<dbReference type="Pfam" id="PF13193">
    <property type="entry name" value="AMP-binding_C"/>
    <property type="match status" value="1"/>
</dbReference>
<keyword evidence="3" id="KW-0596">Phosphopantetheine</keyword>
<dbReference type="eggNOG" id="KOG1178">
    <property type="taxonomic scope" value="Eukaryota"/>
</dbReference>
<dbReference type="RefSeq" id="XP_002112422.1">
    <property type="nucleotide sequence ID" value="XM_002112386.1"/>
</dbReference>
<dbReference type="InterPro" id="IPR020904">
    <property type="entry name" value="Sc_DH/Rdtase_CS"/>
</dbReference>
<dbReference type="CTD" id="6754074"/>
<dbReference type="PROSITE" id="PS00061">
    <property type="entry name" value="ADH_SHORT"/>
    <property type="match status" value="1"/>
</dbReference>
<dbReference type="PRINTS" id="PR00081">
    <property type="entry name" value="GDHRDH"/>
</dbReference>
<dbReference type="Pfam" id="PF00106">
    <property type="entry name" value="adh_short"/>
    <property type="match status" value="1"/>
</dbReference>
<dbReference type="InterPro" id="IPR020806">
    <property type="entry name" value="PKS_PP-bd"/>
</dbReference>
<dbReference type="Gene3D" id="3.30.300.30">
    <property type="match status" value="1"/>
</dbReference>
<keyword evidence="9" id="KW-1185">Reference proteome</keyword>
<dbReference type="InterPro" id="IPR006162">
    <property type="entry name" value="Ppantetheine_attach_site"/>
</dbReference>
<evidence type="ECO:0000256" key="4">
    <source>
        <dbReference type="ARBA" id="ARBA00022553"/>
    </source>
</evidence>
<evidence type="ECO:0000313" key="8">
    <source>
        <dbReference type="EMBL" id="EDV24532.1"/>
    </source>
</evidence>
<dbReference type="Pfam" id="PF07993">
    <property type="entry name" value="NAD_binding_4"/>
    <property type="match status" value="1"/>
</dbReference>
<dbReference type="Pfam" id="PF00550">
    <property type="entry name" value="PP-binding"/>
    <property type="match status" value="1"/>
</dbReference>
<dbReference type="NCBIfam" id="TIGR01746">
    <property type="entry name" value="Thioester-redct"/>
    <property type="match status" value="1"/>
</dbReference>
<dbReference type="AlphaFoldDB" id="B3RY39"/>
<dbReference type="CDD" id="cd05235">
    <property type="entry name" value="SDR_e1"/>
    <property type="match status" value="1"/>
</dbReference>
<dbReference type="SMART" id="SM01294">
    <property type="entry name" value="PKS_PP_betabranch"/>
    <property type="match status" value="1"/>
</dbReference>
<dbReference type="SUPFAM" id="SSF47336">
    <property type="entry name" value="ACP-like"/>
    <property type="match status" value="1"/>
</dbReference>
<dbReference type="InterPro" id="IPR042099">
    <property type="entry name" value="ANL_N_sf"/>
</dbReference>
<dbReference type="PROSITE" id="PS50075">
    <property type="entry name" value="CARRIER"/>
    <property type="match status" value="1"/>
</dbReference>
<evidence type="ECO:0000259" key="7">
    <source>
        <dbReference type="PROSITE" id="PS50075"/>
    </source>
</evidence>
<dbReference type="InterPro" id="IPR018247">
    <property type="entry name" value="EF_Hand_1_Ca_BS"/>
</dbReference>
<dbReference type="Pfam" id="PF00501">
    <property type="entry name" value="AMP-binding"/>
    <property type="match status" value="1"/>
</dbReference>
<dbReference type="Gene3D" id="1.10.1200.10">
    <property type="entry name" value="ACP-like"/>
    <property type="match status" value="1"/>
</dbReference>
<feature type="domain" description="Carrier" evidence="7">
    <location>
        <begin position="526"/>
        <end position="601"/>
    </location>
</feature>
<dbReference type="SMART" id="SM00823">
    <property type="entry name" value="PKS_PP"/>
    <property type="match status" value="1"/>
</dbReference>
<dbReference type="InterPro" id="IPR020845">
    <property type="entry name" value="AMP-binding_CS"/>
</dbReference>
<dbReference type="Gene3D" id="3.40.50.720">
    <property type="entry name" value="NAD(P)-binding Rossmann-like Domain"/>
    <property type="match status" value="2"/>
</dbReference>
<proteinExistence type="predicted"/>
<dbReference type="GeneID" id="6754074"/>
<organism evidence="8 9">
    <name type="scientific">Trichoplax adhaerens</name>
    <name type="common">Trichoplax reptans</name>
    <dbReference type="NCBI Taxonomy" id="10228"/>
    <lineage>
        <taxon>Eukaryota</taxon>
        <taxon>Metazoa</taxon>
        <taxon>Placozoa</taxon>
        <taxon>Uniplacotomia</taxon>
        <taxon>Trichoplacea</taxon>
        <taxon>Trichoplacidae</taxon>
        <taxon>Trichoplax</taxon>
    </lineage>
</organism>
<dbReference type="PhylomeDB" id="B3RY39"/>
<sequence length="1212" mass="134861">MNSQLKYCLHEIFRRQASRTPDAIAVVDPDNNKSMTFKELDMASEVLATNLRHKGIKVDSIGGIYMDKCLEYVIAYIAILKAGGAYLPLDVSYPPALLKMVLEDAEPVAVITTQSWASLLPSELEIIVLDDGWQNILEQENTARGDVEQIKNSLDDLAYVVYSSGTTGKPKGICCPHRGAVFSYTKRFLFYPFEDNDRVACNVFFVWELLRPLLKGITLYIIPNAIIYDPVLLSQFIYKHRITRILFTPSLLEAMLDCSGIDFKKTLSSLRIIMLCGEVVATALRNRCVRVLPNAKLVNLYSTSESHDMAMAELSGPYGAIDKNRKFCPIGKPYDEVHVLILDDDLKQQPVGVYGEIYVGGPTLARGYLKRPELNAKRFIKTPDYLSAYGPILYRAGDWGCLLPDGQLEIGGRCDTMVKVRGYSIELQAVEAALLELDKVNAAVVIPQGEEGSDKFLVAYVVPEGKTTRKEIREALKKRLPYFMIPSYFVFLASVPLLPASAKLDKKQLPLIDPLRAVPNDDEDSVPRTETERIMAKMWCDVLQLKAVDIDESFFDLGGHSLMATKLITSINDRFKTKLSVRDLFTYNTVISMASYVETELGISSDLNEICFTPCRLDIQLRAFWHSLRFSNRWYHGSVLLTGVTGFLGAYLLKEILATTEVDVYCIVREVPDSSGKDRVRANLVSYGLLPADRNDSSGANQDFENAFSKRVDYVIHAGAVVNLIYPYKMLRSANVVGTKNIIKFASNLLYYFSTNGIFPRGKHGCSENDDMIQFANRLTDGYAQSKWVAEQLVLRARNRGLPVVIYRPGNLSGDRDTGAWNPSDFIFLMLKACVGARCAPNIDWQLEMTPVDFASEAIVRCTQNLTNCVGRIYHITNRNTVSFRLVCDTLSQFGCTLKSVDYEEWFQMNDMSFFGNSNTFDNSIFTDQLTKFGLTYPKIDKDLIETYSKYLECLRSTKMISEEENQPLRGQVAVITGASSGIGATIAKHLALAGASVALGARRMDRLKSLCQEIRSEGGKAIGVPTDVTKKVEVEKLVNTAREVFGEVTILVNNAGCMYYTEMKNAHINEWERQIDVNCKGMLYGISNVLSRMLANGCGHIVNISSDAGRKVFPGLTVYSGTKFFVEAISQGVRLETAGSGVRVTSIQPGDVSTEILTYGVDAEARKKYGGSAESKILRPLDIANAVVYALTQPSFVAVNEILIEPADVPC</sequence>
<evidence type="ECO:0000313" key="9">
    <source>
        <dbReference type="Proteomes" id="UP000009022"/>
    </source>
</evidence>
<dbReference type="InParanoid" id="B3RY39"/>
<dbReference type="InterPro" id="IPR000873">
    <property type="entry name" value="AMP-dep_synth/lig_dom"/>
</dbReference>
<dbReference type="PROSITE" id="PS00018">
    <property type="entry name" value="EF_HAND_1"/>
    <property type="match status" value="1"/>
</dbReference>
<dbReference type="FunFam" id="3.40.50.720:FF:000047">
    <property type="entry name" value="NADP-dependent L-serine/L-allo-threonine dehydrogenase"/>
    <property type="match status" value="1"/>
</dbReference>
<dbReference type="PANTHER" id="PTHR44845:SF6">
    <property type="entry name" value="BETA-ALANINE-ACTIVATING ENZYME"/>
    <property type="match status" value="1"/>
</dbReference>
<protein>
    <recommendedName>
        <fullName evidence="2">Fatty acid synthase</fullName>
        <ecNumber evidence="1">2.3.1.85</ecNumber>
    </recommendedName>
</protein>
<dbReference type="PROSITE" id="PS00455">
    <property type="entry name" value="AMP_BINDING"/>
    <property type="match status" value="1"/>
</dbReference>
<dbReference type="InterPro" id="IPR036291">
    <property type="entry name" value="NAD(P)-bd_dom_sf"/>
</dbReference>
<dbReference type="EMBL" id="DS985245">
    <property type="protein sequence ID" value="EDV24532.1"/>
    <property type="molecule type" value="Genomic_DNA"/>
</dbReference>
<dbReference type="InterPro" id="IPR036736">
    <property type="entry name" value="ACP-like_sf"/>
</dbReference>
<comment type="catalytic activity">
    <reaction evidence="6">
        <text>acetyl-CoA + n malonyl-CoA + 2n NADPH + 2n H(+) = a long-chain fatty acid + (n+1) CoA + n CO2 + 2n NADP(+).</text>
        <dbReference type="EC" id="2.3.1.85"/>
    </reaction>
</comment>
<dbReference type="STRING" id="10228.B3RY39"/>
<name>B3RY39_TRIAD</name>
<evidence type="ECO:0000256" key="1">
    <source>
        <dbReference type="ARBA" id="ARBA00012873"/>
    </source>
</evidence>
<dbReference type="InterPro" id="IPR025110">
    <property type="entry name" value="AMP-bd_C"/>
</dbReference>
<evidence type="ECO:0000256" key="3">
    <source>
        <dbReference type="ARBA" id="ARBA00022450"/>
    </source>
</evidence>
<dbReference type="PANTHER" id="PTHR44845">
    <property type="entry name" value="CARRIER DOMAIN-CONTAINING PROTEIN"/>
    <property type="match status" value="1"/>
</dbReference>
<evidence type="ECO:0000256" key="6">
    <source>
        <dbReference type="ARBA" id="ARBA00044883"/>
    </source>
</evidence>
<dbReference type="InterPro" id="IPR045851">
    <property type="entry name" value="AMP-bd_C_sf"/>
</dbReference>
<dbReference type="SUPFAM" id="SSF56801">
    <property type="entry name" value="Acetyl-CoA synthetase-like"/>
    <property type="match status" value="1"/>
</dbReference>
<dbReference type="Proteomes" id="UP000009022">
    <property type="component" value="Unassembled WGS sequence"/>
</dbReference>
<dbReference type="FunFam" id="1.10.1200.10:FF:000005">
    <property type="entry name" value="Nonribosomal peptide synthetase 1"/>
    <property type="match status" value="1"/>
</dbReference>
<dbReference type="EC" id="2.3.1.85" evidence="1"/>
<dbReference type="HOGENOM" id="CLU_000022_2_17_1"/>
<evidence type="ECO:0000256" key="5">
    <source>
        <dbReference type="ARBA" id="ARBA00023002"/>
    </source>
</evidence>
<dbReference type="OMA" id="ENDKFTM"/>
<dbReference type="InterPro" id="IPR010080">
    <property type="entry name" value="Thioester_reductase-like_dom"/>
</dbReference>
<dbReference type="PROSITE" id="PS00012">
    <property type="entry name" value="PHOSPHOPANTETHEINE"/>
    <property type="match status" value="1"/>
</dbReference>
<reference evidence="8 9" key="1">
    <citation type="journal article" date="2008" name="Nature">
        <title>The Trichoplax genome and the nature of placozoans.</title>
        <authorList>
            <person name="Srivastava M."/>
            <person name="Begovic E."/>
            <person name="Chapman J."/>
            <person name="Putnam N.H."/>
            <person name="Hellsten U."/>
            <person name="Kawashima T."/>
            <person name="Kuo A."/>
            <person name="Mitros T."/>
            <person name="Salamov A."/>
            <person name="Carpenter M.L."/>
            <person name="Signorovitch A.Y."/>
            <person name="Moreno M.A."/>
            <person name="Kamm K."/>
            <person name="Grimwood J."/>
            <person name="Schmutz J."/>
            <person name="Shapiro H."/>
            <person name="Grigoriev I.V."/>
            <person name="Buss L.W."/>
            <person name="Schierwater B."/>
            <person name="Dellaporta S.L."/>
            <person name="Rokhsar D.S."/>
        </authorList>
    </citation>
    <scope>NUCLEOTIDE SEQUENCE [LARGE SCALE GENOMIC DNA]</scope>
    <source>
        <strain evidence="8 9">Grell-BS-1999</strain>
    </source>
</reference>
<keyword evidence="4" id="KW-0597">Phosphoprotein</keyword>
<dbReference type="Gene3D" id="3.40.50.12780">
    <property type="entry name" value="N-terminal domain of ligase-like"/>
    <property type="match status" value="1"/>
</dbReference>
<evidence type="ECO:0000256" key="2">
    <source>
        <dbReference type="ARBA" id="ARBA00018769"/>
    </source>
</evidence>
<dbReference type="KEGG" id="tad:TRIADDRAFT_25485"/>
<dbReference type="PRINTS" id="PR00080">
    <property type="entry name" value="SDRFAMILY"/>
</dbReference>
<dbReference type="SUPFAM" id="SSF51735">
    <property type="entry name" value="NAD(P)-binding Rossmann-fold domains"/>
    <property type="match status" value="2"/>
</dbReference>
<dbReference type="FunFam" id="3.40.50.980:FF:000001">
    <property type="entry name" value="Non-ribosomal peptide synthetase"/>
    <property type="match status" value="1"/>
</dbReference>
<dbReference type="InterPro" id="IPR002347">
    <property type="entry name" value="SDR_fam"/>
</dbReference>
<gene>
    <name evidence="8" type="ORF">TRIADDRAFT_25485</name>
</gene>